<dbReference type="InterPro" id="IPR050816">
    <property type="entry name" value="Flavin-dep_Halogenase_NPB"/>
</dbReference>
<dbReference type="Gene3D" id="3.50.50.60">
    <property type="entry name" value="FAD/NAD(P)-binding domain"/>
    <property type="match status" value="1"/>
</dbReference>
<reference evidence="3" key="1">
    <citation type="submission" date="2019-04" db="EMBL/GenBank/DDBJ databases">
        <authorList>
            <person name="Brambilla D."/>
        </authorList>
    </citation>
    <scope>NUCLEOTIDE SEQUENCE</scope>
    <source>
        <strain evidence="3">BAL1</strain>
    </source>
</reference>
<dbReference type="EMBL" id="CAAJGR010000006">
    <property type="protein sequence ID" value="VHO05812.1"/>
    <property type="molecule type" value="Genomic_DNA"/>
</dbReference>
<keyword evidence="2" id="KW-0274">FAD</keyword>
<dbReference type="Pfam" id="PF04820">
    <property type="entry name" value="Trp_halogenase"/>
    <property type="match status" value="1"/>
</dbReference>
<evidence type="ECO:0000256" key="2">
    <source>
        <dbReference type="PIRSR" id="PIRSR011396-2"/>
    </source>
</evidence>
<dbReference type="PIRSF" id="PIRSF011396">
    <property type="entry name" value="Trp_halogenase"/>
    <property type="match status" value="1"/>
</dbReference>
<dbReference type="InterPro" id="IPR033856">
    <property type="entry name" value="Trp_halogen"/>
</dbReference>
<dbReference type="AlphaFoldDB" id="A0A486XVS6"/>
<protein>
    <submittedName>
        <fullName evidence="3">Tryptophan halogenase</fullName>
    </submittedName>
</protein>
<dbReference type="GO" id="GO:0000166">
    <property type="term" value="F:nucleotide binding"/>
    <property type="evidence" value="ECO:0007669"/>
    <property type="project" value="UniProtKB-KW"/>
</dbReference>
<feature type="binding site" evidence="2">
    <location>
        <position position="75"/>
    </location>
    <ligand>
        <name>7-chloro-L-tryptophan</name>
        <dbReference type="ChEBI" id="CHEBI:58713"/>
    </ligand>
</feature>
<dbReference type="PANTHER" id="PTHR43747:SF4">
    <property type="entry name" value="FLAVIN-DEPENDENT TRYPTOPHAN HALOGENASE"/>
    <property type="match status" value="1"/>
</dbReference>
<feature type="binding site" evidence="2">
    <location>
        <position position="339"/>
    </location>
    <ligand>
        <name>L-tryptophan</name>
        <dbReference type="ChEBI" id="CHEBI:57912"/>
    </ligand>
</feature>
<dbReference type="SUPFAM" id="SSF51905">
    <property type="entry name" value="FAD/NAD(P)-binding domain"/>
    <property type="match status" value="1"/>
</dbReference>
<feature type="binding site" evidence="2">
    <location>
        <position position="330"/>
    </location>
    <ligand>
        <name>FAD</name>
        <dbReference type="ChEBI" id="CHEBI:57692"/>
    </ligand>
</feature>
<gene>
    <name evidence="3" type="ORF">BAL341_2898</name>
</gene>
<proteinExistence type="predicted"/>
<dbReference type="PANTHER" id="PTHR43747">
    <property type="entry name" value="FAD-BINDING PROTEIN"/>
    <property type="match status" value="1"/>
</dbReference>
<dbReference type="InterPro" id="IPR006905">
    <property type="entry name" value="Flavin_halogenase"/>
</dbReference>
<evidence type="ECO:0000256" key="1">
    <source>
        <dbReference type="PIRSR" id="PIRSR011396-1"/>
    </source>
</evidence>
<keyword evidence="2" id="KW-0547">Nucleotide-binding</keyword>
<sequence length="495" mass="55322">MHNILIVGGGTAGWMTALLMAHSWRNKPVKIALVESSDIGIIGVGEGSTPSMKRFFATLGITDNEWMPACEATYKVNIRFDGWSPATGVNSYCHPFISQLDRHSEAAFIENCLKRRQGLAVVTAPEQFLFNGYLAERYLQPLASDNFPFRIEYGYHFDSILLGRYLRDHAISLGVTHHTATIKQVEQAVNGDIRAVIADDGRSFAADLFVDCSGFNSLLLQQTLQVPFESFNTHLLNDAAIALPSAALAPLPTQTQATAMQAGWAWQIPLRHRTGNGYVYSSAFLSKDQAETELRAALGLLDTDVNVRHLNMQVGQVRQHWFRNCVAVGLSQGFIEPLEATALHLVQTAVETFIEDYDAGQWSAQFQSRFNASIRQRFEATRDYILAHYVFNTRNDSDYWLAARQRPELPDTFEAIQQAWFAVRDLTPVLQKQNRETMFGPLSWYCLFAGYGVFPPLSPNQPPAAFLQQQDAWLTHGIGSLFAGCVKNFSRANSL</sequence>
<name>A0A486XVS6_9GAMM</name>
<organism evidence="3">
    <name type="scientific">Rheinheimera sp. BAL341</name>
    <dbReference type="NCBI Taxonomy" id="1708203"/>
    <lineage>
        <taxon>Bacteria</taxon>
        <taxon>Pseudomonadati</taxon>
        <taxon>Pseudomonadota</taxon>
        <taxon>Gammaproteobacteria</taxon>
        <taxon>Chromatiales</taxon>
        <taxon>Chromatiaceae</taxon>
        <taxon>Rheinheimera</taxon>
    </lineage>
</organism>
<dbReference type="GO" id="GO:0004497">
    <property type="term" value="F:monooxygenase activity"/>
    <property type="evidence" value="ECO:0007669"/>
    <property type="project" value="InterPro"/>
</dbReference>
<dbReference type="InterPro" id="IPR036188">
    <property type="entry name" value="FAD/NAD-bd_sf"/>
</dbReference>
<accession>A0A486XVS6</accession>
<evidence type="ECO:0000313" key="3">
    <source>
        <dbReference type="EMBL" id="VHO05812.1"/>
    </source>
</evidence>
<feature type="binding site" evidence="2">
    <location>
        <begin position="9"/>
        <end position="12"/>
    </location>
    <ligand>
        <name>FAD</name>
        <dbReference type="ChEBI" id="CHEBI:57692"/>
    </ligand>
</feature>
<keyword evidence="2" id="KW-0285">Flavoprotein</keyword>
<feature type="active site" evidence="1">
    <location>
        <position position="75"/>
    </location>
</feature>